<sequence length="132" mass="14642">MLTEAGIDGSTHSYLGNVTFHSATDTHIVENYQHQRVSLARLMWTIRRPGSTLRVPPAGNKLHLKGSNRSEVQWQSAHLMLAFLAMQLNVVLDTCQTPQPQFKAPTACTKYLITSNTLQGRSGLATSGVFYR</sequence>
<keyword evidence="2" id="KW-1185">Reference proteome</keyword>
<evidence type="ECO:0000313" key="1">
    <source>
        <dbReference type="EMBL" id="KIM59434.1"/>
    </source>
</evidence>
<dbReference type="HOGENOM" id="CLU_1918338_0_0_1"/>
<organism evidence="1 2">
    <name type="scientific">Scleroderma citrinum Foug A</name>
    <dbReference type="NCBI Taxonomy" id="1036808"/>
    <lineage>
        <taxon>Eukaryota</taxon>
        <taxon>Fungi</taxon>
        <taxon>Dikarya</taxon>
        <taxon>Basidiomycota</taxon>
        <taxon>Agaricomycotina</taxon>
        <taxon>Agaricomycetes</taxon>
        <taxon>Agaricomycetidae</taxon>
        <taxon>Boletales</taxon>
        <taxon>Sclerodermatineae</taxon>
        <taxon>Sclerodermataceae</taxon>
        <taxon>Scleroderma</taxon>
    </lineage>
</organism>
<protein>
    <submittedName>
        <fullName evidence="1">Uncharacterized protein</fullName>
    </submittedName>
</protein>
<reference evidence="2" key="2">
    <citation type="submission" date="2015-01" db="EMBL/GenBank/DDBJ databases">
        <title>Evolutionary Origins and Diversification of the Mycorrhizal Mutualists.</title>
        <authorList>
            <consortium name="DOE Joint Genome Institute"/>
            <consortium name="Mycorrhizal Genomics Consortium"/>
            <person name="Kohler A."/>
            <person name="Kuo A."/>
            <person name="Nagy L.G."/>
            <person name="Floudas D."/>
            <person name="Copeland A."/>
            <person name="Barry K.W."/>
            <person name="Cichocki N."/>
            <person name="Veneault-Fourrey C."/>
            <person name="LaButti K."/>
            <person name="Lindquist E.A."/>
            <person name="Lipzen A."/>
            <person name="Lundell T."/>
            <person name="Morin E."/>
            <person name="Murat C."/>
            <person name="Riley R."/>
            <person name="Ohm R."/>
            <person name="Sun H."/>
            <person name="Tunlid A."/>
            <person name="Henrissat B."/>
            <person name="Grigoriev I.V."/>
            <person name="Hibbett D.S."/>
            <person name="Martin F."/>
        </authorList>
    </citation>
    <scope>NUCLEOTIDE SEQUENCE [LARGE SCALE GENOMIC DNA]</scope>
    <source>
        <strain evidence="2">Foug A</strain>
    </source>
</reference>
<name>A0A0C3DTA9_9AGAM</name>
<gene>
    <name evidence="1" type="ORF">SCLCIDRAFT_1217790</name>
</gene>
<dbReference type="InParanoid" id="A0A0C3DTA9"/>
<dbReference type="Proteomes" id="UP000053989">
    <property type="component" value="Unassembled WGS sequence"/>
</dbReference>
<evidence type="ECO:0000313" key="2">
    <source>
        <dbReference type="Proteomes" id="UP000053989"/>
    </source>
</evidence>
<accession>A0A0C3DTA9</accession>
<dbReference type="AlphaFoldDB" id="A0A0C3DTA9"/>
<dbReference type="EMBL" id="KN822074">
    <property type="protein sequence ID" value="KIM59434.1"/>
    <property type="molecule type" value="Genomic_DNA"/>
</dbReference>
<proteinExistence type="predicted"/>
<reference evidence="1 2" key="1">
    <citation type="submission" date="2014-04" db="EMBL/GenBank/DDBJ databases">
        <authorList>
            <consortium name="DOE Joint Genome Institute"/>
            <person name="Kuo A."/>
            <person name="Kohler A."/>
            <person name="Nagy L.G."/>
            <person name="Floudas D."/>
            <person name="Copeland A."/>
            <person name="Barry K.W."/>
            <person name="Cichocki N."/>
            <person name="Veneault-Fourrey C."/>
            <person name="LaButti K."/>
            <person name="Lindquist E.A."/>
            <person name="Lipzen A."/>
            <person name="Lundell T."/>
            <person name="Morin E."/>
            <person name="Murat C."/>
            <person name="Sun H."/>
            <person name="Tunlid A."/>
            <person name="Henrissat B."/>
            <person name="Grigoriev I.V."/>
            <person name="Hibbett D.S."/>
            <person name="Martin F."/>
            <person name="Nordberg H.P."/>
            <person name="Cantor M.N."/>
            <person name="Hua S.X."/>
        </authorList>
    </citation>
    <scope>NUCLEOTIDE SEQUENCE [LARGE SCALE GENOMIC DNA]</scope>
    <source>
        <strain evidence="1 2">Foug A</strain>
    </source>
</reference>